<dbReference type="PANTHER" id="PTHR45786">
    <property type="entry name" value="DNA BINDING PROTEIN-LIKE"/>
    <property type="match status" value="1"/>
</dbReference>
<organism evidence="2 3">
    <name type="scientific">Rhizopus microsporus</name>
    <dbReference type="NCBI Taxonomy" id="58291"/>
    <lineage>
        <taxon>Eukaryota</taxon>
        <taxon>Fungi</taxon>
        <taxon>Fungi incertae sedis</taxon>
        <taxon>Mucoromycota</taxon>
        <taxon>Mucoromycotina</taxon>
        <taxon>Mucoromycetes</taxon>
        <taxon>Mucorales</taxon>
        <taxon>Mucorineae</taxon>
        <taxon>Rhizopodaceae</taxon>
        <taxon>Rhizopus</taxon>
    </lineage>
</organism>
<dbReference type="EMBL" id="KV921351">
    <property type="protein sequence ID" value="ORE17593.1"/>
    <property type="molecule type" value="Genomic_DNA"/>
</dbReference>
<dbReference type="PANTHER" id="PTHR45786:SF74">
    <property type="entry name" value="ATP-DEPENDENT DNA HELICASE"/>
    <property type="match status" value="1"/>
</dbReference>
<proteinExistence type="predicted"/>
<name>A0A1X0RZV5_RHIZD</name>
<dbReference type="AlphaFoldDB" id="A0A1X0RZV5"/>
<protein>
    <recommendedName>
        <fullName evidence="1">Helitron helicase-like domain-containing protein</fullName>
    </recommendedName>
</protein>
<dbReference type="Proteomes" id="UP000242381">
    <property type="component" value="Unassembled WGS sequence"/>
</dbReference>
<accession>A0A1X0RZV5</accession>
<dbReference type="VEuPathDB" id="FungiDB:BCV72DRAFT_265806"/>
<feature type="domain" description="Helitron helicase-like" evidence="1">
    <location>
        <begin position="135"/>
        <end position="209"/>
    </location>
</feature>
<evidence type="ECO:0000313" key="3">
    <source>
        <dbReference type="Proteomes" id="UP000242381"/>
    </source>
</evidence>
<dbReference type="InterPro" id="IPR025476">
    <property type="entry name" value="Helitron_helicase-like"/>
</dbReference>
<gene>
    <name evidence="2" type="ORF">BCV71DRAFT_286883</name>
</gene>
<evidence type="ECO:0000259" key="1">
    <source>
        <dbReference type="Pfam" id="PF14214"/>
    </source>
</evidence>
<reference evidence="2 3" key="1">
    <citation type="journal article" date="2016" name="Proc. Natl. Acad. Sci. U.S.A.">
        <title>Lipid metabolic changes in an early divergent fungus govern the establishment of a mutualistic symbiosis with endobacteria.</title>
        <authorList>
            <person name="Lastovetsky O.A."/>
            <person name="Gaspar M.L."/>
            <person name="Mondo S.J."/>
            <person name="LaButti K.M."/>
            <person name="Sandor L."/>
            <person name="Grigoriev I.V."/>
            <person name="Henry S.A."/>
            <person name="Pawlowska T.E."/>
        </authorList>
    </citation>
    <scope>NUCLEOTIDE SEQUENCE [LARGE SCALE GENOMIC DNA]</scope>
    <source>
        <strain evidence="2 3">ATCC 11559</strain>
    </source>
</reference>
<sequence>MLSQCNSFASVYRHAHEILSNYESDSNNDQTETNVPYIVISPSMRMRLIEGDDRRIQNLPTIEEVAVVILIEYSDRSFRDIVLTLRGNNSLPRRMLHTYQHTMYVYFFMEHMGDIGFCDFRYQPPTLVFLLLLPSKAIVRHFGKPSLFTTFTASPKWTRITDELLPGQVAFDRPDLIARVFNLKVRHFLNDLKKKNIFGRYKGLVRTISTKNEACFTYTSYSFLDPEDNFTDAEKID</sequence>
<dbReference type="Pfam" id="PF14214">
    <property type="entry name" value="Helitron_like_N"/>
    <property type="match status" value="1"/>
</dbReference>
<evidence type="ECO:0000313" key="2">
    <source>
        <dbReference type="EMBL" id="ORE17593.1"/>
    </source>
</evidence>